<keyword evidence="1" id="KW-1133">Transmembrane helix</keyword>
<feature type="transmembrane region" description="Helical" evidence="1">
    <location>
        <begin position="81"/>
        <end position="111"/>
    </location>
</feature>
<evidence type="ECO:0000313" key="3">
    <source>
        <dbReference type="Proteomes" id="UP000249873"/>
    </source>
</evidence>
<sequence>MIYLIILIIGAILSVFGPWWIVAPLAFIVCRWKAKSSKQAFGQSTLALITLWIGYMTYIYLNSDVNLVNKMMGVLTSSAAGFGTSVNLIAIMAVTTILAIIVGGLGGLAGFNLKKI</sequence>
<dbReference type="RefSeq" id="WP_111370838.1">
    <property type="nucleotide sequence ID" value="NZ_CP029480.1"/>
</dbReference>
<gene>
    <name evidence="2" type="ORF">DJ013_05965</name>
</gene>
<protein>
    <submittedName>
        <fullName evidence="2">Uncharacterized protein</fullName>
    </submittedName>
</protein>
<feature type="transmembrane region" description="Helical" evidence="1">
    <location>
        <begin position="41"/>
        <end position="61"/>
    </location>
</feature>
<keyword evidence="1" id="KW-0812">Transmembrane</keyword>
<evidence type="ECO:0000256" key="1">
    <source>
        <dbReference type="SAM" id="Phobius"/>
    </source>
</evidence>
<name>A0A2Z4G984_9BACT</name>
<reference evidence="2 3" key="1">
    <citation type="submission" date="2018-05" db="EMBL/GenBank/DDBJ databases">
        <title>Complete genome sequence of Arcticibacterium luteifluviistationis SM1504T, a cytophagaceae bacterium isolated from Arctic surface seawater.</title>
        <authorList>
            <person name="Li Y."/>
            <person name="Qin Q.-L."/>
        </authorList>
    </citation>
    <scope>NUCLEOTIDE SEQUENCE [LARGE SCALE GENOMIC DNA]</scope>
    <source>
        <strain evidence="2 3">SM1504</strain>
    </source>
</reference>
<dbReference type="KEGG" id="als:DJ013_05965"/>
<feature type="transmembrane region" description="Helical" evidence="1">
    <location>
        <begin position="6"/>
        <end position="29"/>
    </location>
</feature>
<dbReference type="OrthoDB" id="1525231at2"/>
<dbReference type="AlphaFoldDB" id="A0A2Z4G984"/>
<proteinExistence type="predicted"/>
<dbReference type="Proteomes" id="UP000249873">
    <property type="component" value="Chromosome"/>
</dbReference>
<keyword evidence="3" id="KW-1185">Reference proteome</keyword>
<dbReference type="EMBL" id="CP029480">
    <property type="protein sequence ID" value="AWV97736.1"/>
    <property type="molecule type" value="Genomic_DNA"/>
</dbReference>
<keyword evidence="1" id="KW-0472">Membrane</keyword>
<organism evidence="2 3">
    <name type="scientific">Arcticibacterium luteifluviistationis</name>
    <dbReference type="NCBI Taxonomy" id="1784714"/>
    <lineage>
        <taxon>Bacteria</taxon>
        <taxon>Pseudomonadati</taxon>
        <taxon>Bacteroidota</taxon>
        <taxon>Cytophagia</taxon>
        <taxon>Cytophagales</taxon>
        <taxon>Leadbetterellaceae</taxon>
        <taxon>Arcticibacterium</taxon>
    </lineage>
</organism>
<evidence type="ECO:0000313" key="2">
    <source>
        <dbReference type="EMBL" id="AWV97736.1"/>
    </source>
</evidence>
<accession>A0A2Z4G984</accession>